<gene>
    <name evidence="2" type="ORF">POM88_029610</name>
</gene>
<name>A0AAD8HU00_9APIA</name>
<dbReference type="PANTHER" id="PTHR47165:SF4">
    <property type="entry name" value="OS03G0429900 PROTEIN"/>
    <property type="match status" value="1"/>
</dbReference>
<dbReference type="Proteomes" id="UP001237642">
    <property type="component" value="Unassembled WGS sequence"/>
</dbReference>
<dbReference type="AlphaFoldDB" id="A0AAD8HU00"/>
<dbReference type="PANTHER" id="PTHR47165">
    <property type="entry name" value="OS03G0429900 PROTEIN"/>
    <property type="match status" value="1"/>
</dbReference>
<dbReference type="Pfam" id="PF08646">
    <property type="entry name" value="Rep_fac-A_C"/>
    <property type="match status" value="1"/>
</dbReference>
<dbReference type="InterPro" id="IPR013955">
    <property type="entry name" value="Rep_factor-A_C"/>
</dbReference>
<comment type="caution">
    <text evidence="2">The sequence shown here is derived from an EMBL/GenBank/DDBJ whole genome shotgun (WGS) entry which is preliminary data.</text>
</comment>
<keyword evidence="3" id="KW-1185">Reference proteome</keyword>
<sequence length="212" mass="24647">MKASYKEMTTFDISSDDEEQRKENISVADIKALGIDFIEKDVMTELTVKRMDEKAAWYYARCAKCNIEVIRQDGRYKCTKCNRVIPHPDKRFRVFTYCSDNIGCIGIIIPDSEVRKLINKTVFDIQAEYTEEPVIEPFPEELKQLQHKVYEFMIKISEENIKNGCTIYHASKLENAMEKSGNFSPQPTILTRNEDYSSMDVYSNLNNSIYIS</sequence>
<reference evidence="2" key="2">
    <citation type="submission" date="2023-05" db="EMBL/GenBank/DDBJ databases">
        <authorList>
            <person name="Schelkunov M.I."/>
        </authorList>
    </citation>
    <scope>NUCLEOTIDE SEQUENCE</scope>
    <source>
        <strain evidence="2">Hsosn_3</strain>
        <tissue evidence="2">Leaf</tissue>
    </source>
</reference>
<evidence type="ECO:0000313" key="3">
    <source>
        <dbReference type="Proteomes" id="UP001237642"/>
    </source>
</evidence>
<organism evidence="2 3">
    <name type="scientific">Heracleum sosnowskyi</name>
    <dbReference type="NCBI Taxonomy" id="360622"/>
    <lineage>
        <taxon>Eukaryota</taxon>
        <taxon>Viridiplantae</taxon>
        <taxon>Streptophyta</taxon>
        <taxon>Embryophyta</taxon>
        <taxon>Tracheophyta</taxon>
        <taxon>Spermatophyta</taxon>
        <taxon>Magnoliopsida</taxon>
        <taxon>eudicotyledons</taxon>
        <taxon>Gunneridae</taxon>
        <taxon>Pentapetalae</taxon>
        <taxon>asterids</taxon>
        <taxon>campanulids</taxon>
        <taxon>Apiales</taxon>
        <taxon>Apiaceae</taxon>
        <taxon>Apioideae</taxon>
        <taxon>apioid superclade</taxon>
        <taxon>Tordylieae</taxon>
        <taxon>Tordyliinae</taxon>
        <taxon>Heracleum</taxon>
    </lineage>
</organism>
<dbReference type="Gene3D" id="2.40.50.140">
    <property type="entry name" value="Nucleic acid-binding proteins"/>
    <property type="match status" value="1"/>
</dbReference>
<evidence type="ECO:0000313" key="2">
    <source>
        <dbReference type="EMBL" id="KAK1373417.1"/>
    </source>
</evidence>
<dbReference type="SUPFAM" id="SSF50249">
    <property type="entry name" value="Nucleic acid-binding proteins"/>
    <property type="match status" value="1"/>
</dbReference>
<reference evidence="2" key="1">
    <citation type="submission" date="2023-02" db="EMBL/GenBank/DDBJ databases">
        <title>Genome of toxic invasive species Heracleum sosnowskyi carries increased number of genes despite the absence of recent whole-genome duplications.</title>
        <authorList>
            <person name="Schelkunov M."/>
            <person name="Shtratnikova V."/>
            <person name="Makarenko M."/>
            <person name="Klepikova A."/>
            <person name="Omelchenko D."/>
            <person name="Novikova G."/>
            <person name="Obukhova E."/>
            <person name="Bogdanov V."/>
            <person name="Penin A."/>
            <person name="Logacheva M."/>
        </authorList>
    </citation>
    <scope>NUCLEOTIDE SEQUENCE</scope>
    <source>
        <strain evidence="2">Hsosn_3</strain>
        <tissue evidence="2">Leaf</tissue>
    </source>
</reference>
<protein>
    <recommendedName>
        <fullName evidence="1">Replication factor A C-terminal domain-containing protein</fullName>
    </recommendedName>
</protein>
<dbReference type="InterPro" id="IPR012340">
    <property type="entry name" value="NA-bd_OB-fold"/>
</dbReference>
<feature type="domain" description="Replication factor A C-terminal" evidence="1">
    <location>
        <begin position="46"/>
        <end position="163"/>
    </location>
</feature>
<evidence type="ECO:0000259" key="1">
    <source>
        <dbReference type="Pfam" id="PF08646"/>
    </source>
</evidence>
<dbReference type="EMBL" id="JAUIZM010000007">
    <property type="protein sequence ID" value="KAK1373417.1"/>
    <property type="molecule type" value="Genomic_DNA"/>
</dbReference>
<proteinExistence type="predicted"/>
<accession>A0AAD8HU00</accession>